<name>A0A7J8GQZ7_MOLMO</name>
<organism evidence="11 12">
    <name type="scientific">Molossus molossus</name>
    <name type="common">Pallas' mastiff bat</name>
    <name type="synonym">Vespertilio molossus</name>
    <dbReference type="NCBI Taxonomy" id="27622"/>
    <lineage>
        <taxon>Eukaryota</taxon>
        <taxon>Metazoa</taxon>
        <taxon>Chordata</taxon>
        <taxon>Craniata</taxon>
        <taxon>Vertebrata</taxon>
        <taxon>Euteleostomi</taxon>
        <taxon>Mammalia</taxon>
        <taxon>Eutheria</taxon>
        <taxon>Laurasiatheria</taxon>
        <taxon>Chiroptera</taxon>
        <taxon>Yangochiroptera</taxon>
        <taxon>Molossidae</taxon>
        <taxon>Molossus</taxon>
    </lineage>
</organism>
<keyword evidence="4 8" id="KW-0297">G-protein coupled receptor</keyword>
<dbReference type="PANTHER" id="PTHR46048">
    <property type="entry name" value="HYDROXYCARBOXYLIC ACID RECEPTOR 2"/>
    <property type="match status" value="1"/>
</dbReference>
<dbReference type="PROSITE" id="PS50262">
    <property type="entry name" value="G_PROTEIN_RECEP_F1_2"/>
    <property type="match status" value="1"/>
</dbReference>
<keyword evidence="5 9" id="KW-0472">Membrane</keyword>
<proteinExistence type="inferred from homology"/>
<dbReference type="GO" id="GO:0050728">
    <property type="term" value="P:negative regulation of inflammatory response"/>
    <property type="evidence" value="ECO:0007669"/>
    <property type="project" value="TreeGrafter"/>
</dbReference>
<dbReference type="GO" id="GO:0016020">
    <property type="term" value="C:membrane"/>
    <property type="evidence" value="ECO:0007669"/>
    <property type="project" value="UniProtKB-SubCell"/>
</dbReference>
<dbReference type="InterPro" id="IPR000276">
    <property type="entry name" value="GPCR_Rhodpsn"/>
</dbReference>
<dbReference type="SUPFAM" id="SSF81321">
    <property type="entry name" value="Family A G protein-coupled receptor-like"/>
    <property type="match status" value="1"/>
</dbReference>
<dbReference type="Proteomes" id="UP000550707">
    <property type="component" value="Unassembled WGS sequence"/>
</dbReference>
<sequence length="314" mass="34548">MLPPNCSEPSLAAEAAVATLLALECVLGLLGNAVAVWTFFFRLKVWKPHTIYLFHLVFSDLLLALCLPFLVAFFLSHKTCGWGHTPCKTLFFLWALSRGVGVAFLTTVALDRYLRVVHPRLRINLLSPRAAWGVSGLIWLLLVALSHSSVLGPPTTCTGSGLGAGGSFSLTWQEAQSFVQFVLPFSLILFCNGGIIRILQRRLRDPNRQPKLQRAQALVATVMVLFTLCFLPGFLAQVLLAVFRGTDSCRACRALVLASDVTSSLTGLQSVLNPVVYCFSNATFRHSYRKVFLSLRGRGQETQAPGFDLRDFNS</sequence>
<evidence type="ECO:0000256" key="6">
    <source>
        <dbReference type="ARBA" id="ARBA00023170"/>
    </source>
</evidence>
<dbReference type="InParanoid" id="A0A7J8GQZ7"/>
<dbReference type="InterPro" id="IPR051893">
    <property type="entry name" value="HCARs"/>
</dbReference>
<comment type="similarity">
    <text evidence="8">Belongs to the G-protein coupled receptor 1 family.</text>
</comment>
<evidence type="ECO:0000256" key="5">
    <source>
        <dbReference type="ARBA" id="ARBA00023136"/>
    </source>
</evidence>
<gene>
    <name evidence="11" type="ORF">HJG59_005902</name>
</gene>
<protein>
    <submittedName>
        <fullName evidence="11">G protein-coupled receptor 31</fullName>
    </submittedName>
</protein>
<feature type="transmembrane region" description="Helical" evidence="9">
    <location>
        <begin position="130"/>
        <end position="150"/>
    </location>
</feature>
<keyword evidence="7 8" id="KW-0807">Transducer</keyword>
<evidence type="ECO:0000256" key="8">
    <source>
        <dbReference type="RuleBase" id="RU000688"/>
    </source>
</evidence>
<feature type="transmembrane region" description="Helical" evidence="9">
    <location>
        <begin position="178"/>
        <end position="196"/>
    </location>
</feature>
<evidence type="ECO:0000313" key="11">
    <source>
        <dbReference type="EMBL" id="KAF6461962.1"/>
    </source>
</evidence>
<evidence type="ECO:0000256" key="4">
    <source>
        <dbReference type="ARBA" id="ARBA00023040"/>
    </source>
</evidence>
<dbReference type="OrthoDB" id="8895966at2759"/>
<dbReference type="PANTHER" id="PTHR46048:SF7">
    <property type="entry name" value="12-(S)-HYDROXY-5,8,10,14-EICOSATETRAENOIC ACID RECEPTOR"/>
    <property type="match status" value="1"/>
</dbReference>
<dbReference type="FunCoup" id="A0A7J8GQZ7">
    <property type="interactions" value="3"/>
</dbReference>
<dbReference type="Gene3D" id="1.20.1070.10">
    <property type="entry name" value="Rhodopsin 7-helix transmembrane proteins"/>
    <property type="match status" value="1"/>
</dbReference>
<keyword evidence="6 8" id="KW-0675">Receptor</keyword>
<comment type="caution">
    <text evidence="11">The sequence shown here is derived from an EMBL/GenBank/DDBJ whole genome shotgun (WGS) entry which is preliminary data.</text>
</comment>
<evidence type="ECO:0000256" key="9">
    <source>
        <dbReference type="SAM" id="Phobius"/>
    </source>
</evidence>
<accession>A0A7J8GQZ7</accession>
<comment type="subcellular location">
    <subcellularLocation>
        <location evidence="1">Membrane</location>
        <topology evidence="1">Multi-pass membrane protein</topology>
    </subcellularLocation>
</comment>
<dbReference type="PROSITE" id="PS00237">
    <property type="entry name" value="G_PROTEIN_RECEP_F1_1"/>
    <property type="match status" value="1"/>
</dbReference>
<dbReference type="Pfam" id="PF00001">
    <property type="entry name" value="7tm_1"/>
    <property type="match status" value="1"/>
</dbReference>
<feature type="transmembrane region" description="Helical" evidence="9">
    <location>
        <begin position="217"/>
        <end position="243"/>
    </location>
</feature>
<feature type="domain" description="G-protein coupled receptors family 1 profile" evidence="10">
    <location>
        <begin position="31"/>
        <end position="277"/>
    </location>
</feature>
<evidence type="ECO:0000256" key="3">
    <source>
        <dbReference type="ARBA" id="ARBA00022989"/>
    </source>
</evidence>
<keyword evidence="2 8" id="KW-0812">Transmembrane</keyword>
<evidence type="ECO:0000256" key="2">
    <source>
        <dbReference type="ARBA" id="ARBA00022692"/>
    </source>
</evidence>
<feature type="transmembrane region" description="Helical" evidence="9">
    <location>
        <begin position="20"/>
        <end position="40"/>
    </location>
</feature>
<dbReference type="PRINTS" id="PR00237">
    <property type="entry name" value="GPCRRHODOPSN"/>
</dbReference>
<feature type="transmembrane region" description="Helical" evidence="9">
    <location>
        <begin position="52"/>
        <end position="75"/>
    </location>
</feature>
<reference evidence="11 12" key="1">
    <citation type="journal article" date="2020" name="Nature">
        <title>Six reference-quality genomes reveal evolution of bat adaptations.</title>
        <authorList>
            <person name="Jebb D."/>
            <person name="Huang Z."/>
            <person name="Pippel M."/>
            <person name="Hughes G.M."/>
            <person name="Lavrichenko K."/>
            <person name="Devanna P."/>
            <person name="Winkler S."/>
            <person name="Jermiin L.S."/>
            <person name="Skirmuntt E.C."/>
            <person name="Katzourakis A."/>
            <person name="Burkitt-Gray L."/>
            <person name="Ray D.A."/>
            <person name="Sullivan K.A.M."/>
            <person name="Roscito J.G."/>
            <person name="Kirilenko B.M."/>
            <person name="Davalos L.M."/>
            <person name="Corthals A.P."/>
            <person name="Power M.L."/>
            <person name="Jones G."/>
            <person name="Ransome R.D."/>
            <person name="Dechmann D.K.N."/>
            <person name="Locatelli A.G."/>
            <person name="Puechmaille S.J."/>
            <person name="Fedrigo O."/>
            <person name="Jarvis E.D."/>
            <person name="Hiller M."/>
            <person name="Vernes S.C."/>
            <person name="Myers E.W."/>
            <person name="Teeling E.C."/>
        </authorList>
    </citation>
    <scope>NUCLEOTIDE SEQUENCE [LARGE SCALE GENOMIC DNA]</scope>
    <source>
        <strain evidence="11">MMolMol1</strain>
        <tissue evidence="11">Muscle</tissue>
    </source>
</reference>
<keyword evidence="3 9" id="KW-1133">Transmembrane helix</keyword>
<dbReference type="GO" id="GO:0045125">
    <property type="term" value="F:bioactive lipid receptor activity"/>
    <property type="evidence" value="ECO:0007669"/>
    <property type="project" value="TreeGrafter"/>
</dbReference>
<evidence type="ECO:0000256" key="7">
    <source>
        <dbReference type="ARBA" id="ARBA00023224"/>
    </source>
</evidence>
<evidence type="ECO:0000313" key="12">
    <source>
        <dbReference type="Proteomes" id="UP000550707"/>
    </source>
</evidence>
<dbReference type="EMBL" id="JACASF010000008">
    <property type="protein sequence ID" value="KAF6461962.1"/>
    <property type="molecule type" value="Genomic_DNA"/>
</dbReference>
<dbReference type="AlphaFoldDB" id="A0A7J8GQZ7"/>
<feature type="transmembrane region" description="Helical" evidence="9">
    <location>
        <begin position="90"/>
        <end position="110"/>
    </location>
</feature>
<evidence type="ECO:0000256" key="1">
    <source>
        <dbReference type="ARBA" id="ARBA00004141"/>
    </source>
</evidence>
<evidence type="ECO:0000259" key="10">
    <source>
        <dbReference type="PROSITE" id="PS50262"/>
    </source>
</evidence>
<keyword evidence="12" id="KW-1185">Reference proteome</keyword>
<dbReference type="InterPro" id="IPR017452">
    <property type="entry name" value="GPCR_Rhodpsn_7TM"/>
</dbReference>